<dbReference type="CDD" id="cd19941">
    <property type="entry name" value="TIL"/>
    <property type="match status" value="1"/>
</dbReference>
<keyword evidence="3" id="KW-0325">Glycoprotein</keyword>
<dbReference type="InterPro" id="IPR014853">
    <property type="entry name" value="VWF/SSPO/ZAN-like_Cys-rich_dom"/>
</dbReference>
<dbReference type="InterPro" id="IPR036084">
    <property type="entry name" value="Ser_inhib-like_sf"/>
</dbReference>
<dbReference type="SMART" id="SM00832">
    <property type="entry name" value="C8"/>
    <property type="match status" value="1"/>
</dbReference>
<dbReference type="InterPro" id="IPR001007">
    <property type="entry name" value="VWF_dom"/>
</dbReference>
<protein>
    <recommendedName>
        <fullName evidence="9">Intestinal mucin-like protein</fullName>
    </recommendedName>
</protein>
<organism evidence="7 8">
    <name type="scientific">Cyclopterus lumpus</name>
    <name type="common">Lumpsucker</name>
    <dbReference type="NCBI Taxonomy" id="8103"/>
    <lineage>
        <taxon>Eukaryota</taxon>
        <taxon>Metazoa</taxon>
        <taxon>Chordata</taxon>
        <taxon>Craniata</taxon>
        <taxon>Vertebrata</taxon>
        <taxon>Euteleostomi</taxon>
        <taxon>Actinopterygii</taxon>
        <taxon>Neopterygii</taxon>
        <taxon>Teleostei</taxon>
        <taxon>Neoteleostei</taxon>
        <taxon>Acanthomorphata</taxon>
        <taxon>Eupercaria</taxon>
        <taxon>Perciformes</taxon>
        <taxon>Cottioidei</taxon>
        <taxon>Cottales</taxon>
        <taxon>Cyclopteridae</taxon>
        <taxon>Cyclopterus</taxon>
    </lineage>
</organism>
<reference evidence="7" key="2">
    <citation type="submission" date="2025-09" db="UniProtKB">
        <authorList>
            <consortium name="Ensembl"/>
        </authorList>
    </citation>
    <scope>IDENTIFICATION</scope>
</reference>
<dbReference type="AlphaFoldDB" id="A0A8C2ZKF0"/>
<dbReference type="PANTHER" id="PTHR11339">
    <property type="entry name" value="EXTRACELLULAR MATRIX GLYCOPROTEIN RELATED"/>
    <property type="match status" value="1"/>
</dbReference>
<keyword evidence="2" id="KW-1015">Disulfide bond</keyword>
<dbReference type="InterPro" id="IPR001846">
    <property type="entry name" value="VWF_type-D"/>
</dbReference>
<dbReference type="Pfam" id="PF00094">
    <property type="entry name" value="VWD"/>
    <property type="match status" value="1"/>
</dbReference>
<feature type="domain" description="VWFC" evidence="5">
    <location>
        <begin position="400"/>
        <end position="466"/>
    </location>
</feature>
<sequence>MIYCFSTPIQDGESWKVSNCTTATCTKGKITTTPTVCPDVQELICVNGRKLVKVYDDDDECCFHYECECVCNVWSEYHYLTFDAKSYKFKENCSYYLVKEIITKYNLTIIVNNHDCDASNSTFCPQALIVTYGSYTVVLTQLETSGTVYVNQKRIYPAYQNSVLRVTSTDMVITLEIPEINTKVLYRDSAIIIDLPMSFFGGNTEGQCGTCDNNPDNDCRSPNGQVESCSDSAGQWNVPGRPCVTPTTPSATTTSNPPPSTTPSPCKPAICDVLTSSVFAPCNGVIHPGPFVVSCRDDICNSNVIDCTSLQAYATQCSEAGVCIDWRNATNGQCEFKCPSNKVYMACGALVEPTCNDRYNQKFQADSQASSNNTMEGCFCPNGTILFNTVHDTCVPSCGCVGPDGEPKQPGDTWTSGCNTCVCDIDSMSIQCEPDQCPTKQSPNCSKPGQQLVNKTDDCCTTQSCGTTSGPLTEESFNPKACQNCYCGSQMNPTTKLNIITCKPIVCNTDCPKGYEYQTTADKCCGTCVQKSCIFTTPENTTYIFEVSTAAV</sequence>
<dbReference type="PROSITE" id="PS50184">
    <property type="entry name" value="VWFC_2"/>
    <property type="match status" value="1"/>
</dbReference>
<evidence type="ECO:0008006" key="9">
    <source>
        <dbReference type="Google" id="ProtNLM"/>
    </source>
</evidence>
<dbReference type="GeneTree" id="ENSGT00940000163235"/>
<evidence type="ECO:0000259" key="6">
    <source>
        <dbReference type="PROSITE" id="PS51233"/>
    </source>
</evidence>
<evidence type="ECO:0000256" key="4">
    <source>
        <dbReference type="SAM" id="MobiDB-lite"/>
    </source>
</evidence>
<dbReference type="InterPro" id="IPR050780">
    <property type="entry name" value="Mucin_vWF_Thrombospondin_sf"/>
</dbReference>
<dbReference type="Gene3D" id="2.10.25.10">
    <property type="entry name" value="Laminin"/>
    <property type="match status" value="1"/>
</dbReference>
<feature type="domain" description="VWFD" evidence="6">
    <location>
        <begin position="69"/>
        <end position="244"/>
    </location>
</feature>
<keyword evidence="1" id="KW-0677">Repeat</keyword>
<dbReference type="Proteomes" id="UP000694565">
    <property type="component" value="Unplaced"/>
</dbReference>
<keyword evidence="8" id="KW-1185">Reference proteome</keyword>
<evidence type="ECO:0000256" key="3">
    <source>
        <dbReference type="ARBA" id="ARBA00023180"/>
    </source>
</evidence>
<accession>A0A8C2ZKF0</accession>
<evidence type="ECO:0000256" key="2">
    <source>
        <dbReference type="ARBA" id="ARBA00023157"/>
    </source>
</evidence>
<reference evidence="7" key="1">
    <citation type="submission" date="2025-08" db="UniProtKB">
        <authorList>
            <consortium name="Ensembl"/>
        </authorList>
    </citation>
    <scope>IDENTIFICATION</scope>
</reference>
<evidence type="ECO:0000259" key="5">
    <source>
        <dbReference type="PROSITE" id="PS50184"/>
    </source>
</evidence>
<dbReference type="GO" id="GO:0031012">
    <property type="term" value="C:extracellular matrix"/>
    <property type="evidence" value="ECO:0007669"/>
    <property type="project" value="TreeGrafter"/>
</dbReference>
<dbReference type="SMART" id="SM00216">
    <property type="entry name" value="VWD"/>
    <property type="match status" value="1"/>
</dbReference>
<dbReference type="SMART" id="SM00214">
    <property type="entry name" value="VWC"/>
    <property type="match status" value="2"/>
</dbReference>
<dbReference type="GO" id="GO:0005615">
    <property type="term" value="C:extracellular space"/>
    <property type="evidence" value="ECO:0007669"/>
    <property type="project" value="TreeGrafter"/>
</dbReference>
<feature type="region of interest" description="Disordered" evidence="4">
    <location>
        <begin position="240"/>
        <end position="264"/>
    </location>
</feature>
<dbReference type="PROSITE" id="PS51233">
    <property type="entry name" value="VWFD"/>
    <property type="match status" value="1"/>
</dbReference>
<proteinExistence type="predicted"/>
<evidence type="ECO:0000256" key="1">
    <source>
        <dbReference type="ARBA" id="ARBA00022737"/>
    </source>
</evidence>
<evidence type="ECO:0000313" key="8">
    <source>
        <dbReference type="Proteomes" id="UP000694565"/>
    </source>
</evidence>
<dbReference type="Ensembl" id="ENSCLMT00005030140.1">
    <property type="protein sequence ID" value="ENSCLMP00005028862.1"/>
    <property type="gene ID" value="ENSCLMG00005014074.1"/>
</dbReference>
<dbReference type="SUPFAM" id="SSF57567">
    <property type="entry name" value="Serine protease inhibitors"/>
    <property type="match status" value="1"/>
</dbReference>
<evidence type="ECO:0000313" key="7">
    <source>
        <dbReference type="Ensembl" id="ENSCLMP00005028862.1"/>
    </source>
</evidence>
<feature type="compositionally biased region" description="Low complexity" evidence="4">
    <location>
        <begin position="245"/>
        <end position="255"/>
    </location>
</feature>
<dbReference type="PANTHER" id="PTHR11339:SF371">
    <property type="entry name" value="MUCIN-2"/>
    <property type="match status" value="1"/>
</dbReference>
<dbReference type="Pfam" id="PF08742">
    <property type="entry name" value="C8"/>
    <property type="match status" value="1"/>
</dbReference>
<dbReference type="PROSITE" id="PS01208">
    <property type="entry name" value="VWFC_1"/>
    <property type="match status" value="2"/>
</dbReference>
<name>A0A8C2ZKF0_CYCLU</name>